<evidence type="ECO:0000256" key="2">
    <source>
        <dbReference type="ARBA" id="ARBA00022679"/>
    </source>
</evidence>
<dbReference type="GO" id="GO:0032259">
    <property type="term" value="P:methylation"/>
    <property type="evidence" value="ECO:0007669"/>
    <property type="project" value="UniProtKB-KW"/>
</dbReference>
<organism evidence="5 6">
    <name type="scientific">Coemansia javaensis</name>
    <dbReference type="NCBI Taxonomy" id="2761396"/>
    <lineage>
        <taxon>Eukaryota</taxon>
        <taxon>Fungi</taxon>
        <taxon>Fungi incertae sedis</taxon>
        <taxon>Zoopagomycota</taxon>
        <taxon>Kickxellomycotina</taxon>
        <taxon>Kickxellomycetes</taxon>
        <taxon>Kickxellales</taxon>
        <taxon>Kickxellaceae</taxon>
        <taxon>Coemansia</taxon>
    </lineage>
</organism>
<evidence type="ECO:0008006" key="7">
    <source>
        <dbReference type="Google" id="ProtNLM"/>
    </source>
</evidence>
<keyword evidence="1" id="KW-0489">Methyltransferase</keyword>
<evidence type="ECO:0000313" key="5">
    <source>
        <dbReference type="EMBL" id="KAJ2782204.1"/>
    </source>
</evidence>
<sequence length="274" mass="29180">MAFTITTAEREELQGASEDVVRLHYAAQVSDNPNLATPSVPPVVRQIHKDTVAQFGEEKAYMVVSHYQGILHGFLVGLTGARRVLEIGTFTGSSAIFFANALKRNGVPGGGADGGSGSSGHKPVVSLEISERHAASARKQVAAAGLDDYIEVVVGDARQSLAGLAGQVFDVAFLDADKTSYRHYYDTIIEAGLVPSGGLIIADNTAFNCTTPFIGLPAPVPGDARPLDVPFPLGPLSEDAGRRIHEFNEHVRHDPRTEVVMLPLFTGISLIRIL</sequence>
<keyword evidence="3" id="KW-0949">S-adenosyl-L-methionine</keyword>
<keyword evidence="6" id="KW-1185">Reference proteome</keyword>
<dbReference type="Gene3D" id="3.40.50.150">
    <property type="entry name" value="Vaccinia Virus protein VP39"/>
    <property type="match status" value="1"/>
</dbReference>
<dbReference type="EMBL" id="JANBUL010000079">
    <property type="protein sequence ID" value="KAJ2782204.1"/>
    <property type="molecule type" value="Genomic_DNA"/>
</dbReference>
<proteinExistence type="inferred from homology"/>
<dbReference type="PANTHER" id="PTHR10509">
    <property type="entry name" value="O-METHYLTRANSFERASE-RELATED"/>
    <property type="match status" value="1"/>
</dbReference>
<dbReference type="OrthoDB" id="10251242at2759"/>
<dbReference type="Pfam" id="PF01596">
    <property type="entry name" value="Methyltransf_3"/>
    <property type="match status" value="1"/>
</dbReference>
<reference evidence="5" key="1">
    <citation type="submission" date="2022-07" db="EMBL/GenBank/DDBJ databases">
        <title>Phylogenomic reconstructions and comparative analyses of Kickxellomycotina fungi.</title>
        <authorList>
            <person name="Reynolds N.K."/>
            <person name="Stajich J.E."/>
            <person name="Barry K."/>
            <person name="Grigoriev I.V."/>
            <person name="Crous P."/>
            <person name="Smith M.E."/>
        </authorList>
    </citation>
    <scope>NUCLEOTIDE SEQUENCE</scope>
    <source>
        <strain evidence="5">NBRC 105414</strain>
    </source>
</reference>
<dbReference type="InterPro" id="IPR050362">
    <property type="entry name" value="Cation-dep_OMT"/>
</dbReference>
<gene>
    <name evidence="5" type="ORF">H4R18_002413</name>
</gene>
<evidence type="ECO:0000256" key="1">
    <source>
        <dbReference type="ARBA" id="ARBA00022603"/>
    </source>
</evidence>
<accession>A0A9W8LK25</accession>
<dbReference type="PROSITE" id="PS51682">
    <property type="entry name" value="SAM_OMT_I"/>
    <property type="match status" value="1"/>
</dbReference>
<evidence type="ECO:0000313" key="6">
    <source>
        <dbReference type="Proteomes" id="UP001140217"/>
    </source>
</evidence>
<comment type="similarity">
    <text evidence="4">Belongs to the class I-like SAM-binding methyltransferase superfamily. Cation-dependent O-methyltransferase family.</text>
</comment>
<evidence type="ECO:0000256" key="3">
    <source>
        <dbReference type="ARBA" id="ARBA00022691"/>
    </source>
</evidence>
<dbReference type="Proteomes" id="UP001140217">
    <property type="component" value="Unassembled WGS sequence"/>
</dbReference>
<dbReference type="InterPro" id="IPR029063">
    <property type="entry name" value="SAM-dependent_MTases_sf"/>
</dbReference>
<comment type="caution">
    <text evidence="5">The sequence shown here is derived from an EMBL/GenBank/DDBJ whole genome shotgun (WGS) entry which is preliminary data.</text>
</comment>
<keyword evidence="2" id="KW-0808">Transferase</keyword>
<dbReference type="AlphaFoldDB" id="A0A9W8LK25"/>
<dbReference type="GO" id="GO:0008757">
    <property type="term" value="F:S-adenosylmethionine-dependent methyltransferase activity"/>
    <property type="evidence" value="ECO:0007669"/>
    <property type="project" value="TreeGrafter"/>
</dbReference>
<name>A0A9W8LK25_9FUNG</name>
<evidence type="ECO:0000256" key="4">
    <source>
        <dbReference type="ARBA" id="ARBA00023453"/>
    </source>
</evidence>
<dbReference type="InterPro" id="IPR002935">
    <property type="entry name" value="SAM_O-MeTrfase"/>
</dbReference>
<dbReference type="SUPFAM" id="SSF53335">
    <property type="entry name" value="S-adenosyl-L-methionine-dependent methyltransferases"/>
    <property type="match status" value="1"/>
</dbReference>
<dbReference type="PANTHER" id="PTHR10509:SF14">
    <property type="entry name" value="CAFFEOYL-COA O-METHYLTRANSFERASE 3-RELATED"/>
    <property type="match status" value="1"/>
</dbReference>
<dbReference type="GO" id="GO:0008171">
    <property type="term" value="F:O-methyltransferase activity"/>
    <property type="evidence" value="ECO:0007669"/>
    <property type="project" value="InterPro"/>
</dbReference>
<dbReference type="CDD" id="cd02440">
    <property type="entry name" value="AdoMet_MTases"/>
    <property type="match status" value="1"/>
</dbReference>
<protein>
    <recommendedName>
        <fullName evidence="7">O-methyltransferase</fullName>
    </recommendedName>
</protein>